<evidence type="ECO:0000256" key="1">
    <source>
        <dbReference type="ARBA" id="ARBA00006832"/>
    </source>
</evidence>
<feature type="compositionally biased region" description="Acidic residues" evidence="3">
    <location>
        <begin position="72"/>
        <end position="83"/>
    </location>
</feature>
<dbReference type="GO" id="GO:0005634">
    <property type="term" value="C:nucleus"/>
    <property type="evidence" value="ECO:0007669"/>
    <property type="project" value="TreeGrafter"/>
</dbReference>
<dbReference type="PANTHER" id="PTHR13275:SF4">
    <property type="entry name" value="VACUOLAR PROTEIN SORTING-ASSOCIATED PROTEIN 72 HOMOLOG"/>
    <property type="match status" value="1"/>
</dbReference>
<protein>
    <recommendedName>
        <fullName evidence="2">Vacuolar protein sorting-associated protein 72 homolog</fullName>
    </recommendedName>
</protein>
<gene>
    <name evidence="4" type="ORF">PACLA_8A070263</name>
</gene>
<feature type="compositionally biased region" description="Acidic residues" evidence="3">
    <location>
        <begin position="48"/>
        <end position="65"/>
    </location>
</feature>
<evidence type="ECO:0000256" key="3">
    <source>
        <dbReference type="SAM" id="MobiDB-lite"/>
    </source>
</evidence>
<keyword evidence="5" id="KW-1185">Reference proteome</keyword>
<comment type="similarity">
    <text evidence="1">Belongs to the VPS72/YL1 family.</text>
</comment>
<evidence type="ECO:0000313" key="5">
    <source>
        <dbReference type="Proteomes" id="UP001152795"/>
    </source>
</evidence>
<feature type="region of interest" description="Disordered" evidence="3">
    <location>
        <begin position="41"/>
        <end position="92"/>
    </location>
</feature>
<evidence type="ECO:0000313" key="4">
    <source>
        <dbReference type="EMBL" id="CAB3993386.1"/>
    </source>
</evidence>
<dbReference type="Pfam" id="PF08265">
    <property type="entry name" value="YL1_C"/>
    <property type="match status" value="1"/>
</dbReference>
<sequence length="352" mass="39893">MADKGESESLAKSREQRKNAGNKMSKLLADELGDDEFYKTALGGFGEESGDEEYVSEDDQSDQVDSDFSLSETDEIIEQDDDDDGKKKRKKTFYKEPVRAKAEVEAKGEERVPKENKIKKDLKTAVELRVSSRKSTRAATAQSSDKHRKRMEGKKVDKKQVKFSQLRPLTQKELLAEAEITEQLNIASLKAYQQMEETKKKAKNLKPVRKEPMIRYLSLSMPVIEVNEEIKVDDDGGNENQSETPTEKDSEKTPEPKCSRNFIIFTDPKTFPGNYFTSNKVSIPQKAYCPVTGLPAKYKDPVTGLPYATAQAFRYIREHYAKQTADADMKPSDGRLRSSKRFLAQQTVMEAT</sequence>
<dbReference type="InterPro" id="IPR013272">
    <property type="entry name" value="Vps72/YL1_C"/>
</dbReference>
<dbReference type="OrthoDB" id="78296at2759"/>
<reference evidence="4" key="1">
    <citation type="submission" date="2020-04" db="EMBL/GenBank/DDBJ databases">
        <authorList>
            <person name="Alioto T."/>
            <person name="Alioto T."/>
            <person name="Gomez Garrido J."/>
        </authorList>
    </citation>
    <scope>NUCLEOTIDE SEQUENCE</scope>
    <source>
        <strain evidence="4">A484AB</strain>
    </source>
</reference>
<comment type="caution">
    <text evidence="4">The sequence shown here is derived from an EMBL/GenBank/DDBJ whole genome shotgun (WGS) entry which is preliminary data.</text>
</comment>
<feature type="region of interest" description="Disordered" evidence="3">
    <location>
        <begin position="1"/>
        <end position="27"/>
    </location>
</feature>
<dbReference type="AlphaFoldDB" id="A0A7D9HUW0"/>
<dbReference type="InterPro" id="IPR046757">
    <property type="entry name" value="YL1_N"/>
</dbReference>
<dbReference type="EMBL" id="CACRXK020002250">
    <property type="protein sequence ID" value="CAB3993386.1"/>
    <property type="molecule type" value="Genomic_DNA"/>
</dbReference>
<dbReference type="PANTHER" id="PTHR13275">
    <property type="entry name" value="YL-1 PROTEIN TRANSCRIPTION FACTOR-LIKE 1"/>
    <property type="match status" value="1"/>
</dbReference>
<feature type="compositionally biased region" description="Basic and acidic residues" evidence="3">
    <location>
        <begin position="1"/>
        <end position="18"/>
    </location>
</feature>
<accession>A0A7D9HUW0</accession>
<evidence type="ECO:0000256" key="2">
    <source>
        <dbReference type="ARBA" id="ARBA00020000"/>
    </source>
</evidence>
<organism evidence="4 5">
    <name type="scientific">Paramuricea clavata</name>
    <name type="common">Red gorgonian</name>
    <name type="synonym">Violescent sea-whip</name>
    <dbReference type="NCBI Taxonomy" id="317549"/>
    <lineage>
        <taxon>Eukaryota</taxon>
        <taxon>Metazoa</taxon>
        <taxon>Cnidaria</taxon>
        <taxon>Anthozoa</taxon>
        <taxon>Octocorallia</taxon>
        <taxon>Malacalcyonacea</taxon>
        <taxon>Plexauridae</taxon>
        <taxon>Paramuricea</taxon>
    </lineage>
</organism>
<name>A0A7D9HUW0_PARCT</name>
<feature type="compositionally biased region" description="Basic and acidic residues" evidence="3">
    <location>
        <begin position="245"/>
        <end position="257"/>
    </location>
</feature>
<dbReference type="Proteomes" id="UP001152795">
    <property type="component" value="Unassembled WGS sequence"/>
</dbReference>
<proteinExistence type="inferred from homology"/>
<dbReference type="Pfam" id="PF05764">
    <property type="entry name" value="YL1"/>
    <property type="match status" value="1"/>
</dbReference>
<dbReference type="SMART" id="SM00993">
    <property type="entry name" value="YL1_C"/>
    <property type="match status" value="1"/>
</dbReference>
<feature type="region of interest" description="Disordered" evidence="3">
    <location>
        <begin position="229"/>
        <end position="257"/>
    </location>
</feature>
<feature type="region of interest" description="Disordered" evidence="3">
    <location>
        <begin position="128"/>
        <end position="160"/>
    </location>
</feature>